<evidence type="ECO:0000313" key="7">
    <source>
        <dbReference type="EMBL" id="OLQ03404.1"/>
    </source>
</evidence>
<dbReference type="InterPro" id="IPR017853">
    <property type="entry name" value="GH"/>
</dbReference>
<dbReference type="SMART" id="SM00636">
    <property type="entry name" value="Glyco_18"/>
    <property type="match status" value="1"/>
</dbReference>
<dbReference type="Gene3D" id="3.10.50.10">
    <property type="match status" value="1"/>
</dbReference>
<accession>A0A1Q9E7K4</accession>
<evidence type="ECO:0000256" key="5">
    <source>
        <dbReference type="SAM" id="MobiDB-lite"/>
    </source>
</evidence>
<gene>
    <name evidence="7" type="primary">Chit1</name>
    <name evidence="7" type="ORF">AK812_SmicGene13639</name>
</gene>
<dbReference type="Proteomes" id="UP000186817">
    <property type="component" value="Unassembled WGS sequence"/>
</dbReference>
<dbReference type="PANTHER" id="PTHR11177">
    <property type="entry name" value="CHITINASE"/>
    <property type="match status" value="1"/>
</dbReference>
<dbReference type="SUPFAM" id="SSF51445">
    <property type="entry name" value="(Trans)glycosidases"/>
    <property type="match status" value="1"/>
</dbReference>
<dbReference type="EMBL" id="LSRX01000237">
    <property type="protein sequence ID" value="OLQ03404.1"/>
    <property type="molecule type" value="Genomic_DNA"/>
</dbReference>
<evidence type="ECO:0000313" key="8">
    <source>
        <dbReference type="Proteomes" id="UP000186817"/>
    </source>
</evidence>
<dbReference type="InterPro" id="IPR011583">
    <property type="entry name" value="Chitinase_II/V-like_cat"/>
</dbReference>
<dbReference type="SUPFAM" id="SSF54556">
    <property type="entry name" value="Chitinase insertion domain"/>
    <property type="match status" value="1"/>
</dbReference>
<dbReference type="GO" id="GO:0005576">
    <property type="term" value="C:extracellular region"/>
    <property type="evidence" value="ECO:0007669"/>
    <property type="project" value="TreeGrafter"/>
</dbReference>
<dbReference type="OrthoDB" id="438253at2759"/>
<feature type="region of interest" description="Disordered" evidence="5">
    <location>
        <begin position="230"/>
        <end position="306"/>
    </location>
</feature>
<evidence type="ECO:0000256" key="3">
    <source>
        <dbReference type="ARBA" id="ARBA00023180"/>
    </source>
</evidence>
<dbReference type="FunFam" id="3.10.50.10:FF:000003">
    <property type="entry name" value="Class V chitinase CHIT5b"/>
    <property type="match status" value="1"/>
</dbReference>
<evidence type="ECO:0000259" key="6">
    <source>
        <dbReference type="PROSITE" id="PS51910"/>
    </source>
</evidence>
<evidence type="ECO:0000256" key="2">
    <source>
        <dbReference type="ARBA" id="ARBA00022801"/>
    </source>
</evidence>
<dbReference type="GO" id="GO:0004568">
    <property type="term" value="F:chitinase activity"/>
    <property type="evidence" value="ECO:0007669"/>
    <property type="project" value="TreeGrafter"/>
</dbReference>
<feature type="domain" description="GH18" evidence="6">
    <location>
        <begin position="1"/>
        <end position="232"/>
    </location>
</feature>
<keyword evidence="1" id="KW-0732">Signal</keyword>
<organism evidence="7 8">
    <name type="scientific">Symbiodinium microadriaticum</name>
    <name type="common">Dinoflagellate</name>
    <name type="synonym">Zooxanthella microadriatica</name>
    <dbReference type="NCBI Taxonomy" id="2951"/>
    <lineage>
        <taxon>Eukaryota</taxon>
        <taxon>Sar</taxon>
        <taxon>Alveolata</taxon>
        <taxon>Dinophyceae</taxon>
        <taxon>Suessiales</taxon>
        <taxon>Symbiodiniaceae</taxon>
        <taxon>Symbiodinium</taxon>
    </lineage>
</organism>
<dbReference type="PANTHER" id="PTHR11177:SF317">
    <property type="entry name" value="CHITINASE 12-RELATED"/>
    <property type="match status" value="1"/>
</dbReference>
<dbReference type="Pfam" id="PF00704">
    <property type="entry name" value="Glyco_hydro_18"/>
    <property type="match status" value="1"/>
</dbReference>
<evidence type="ECO:0000256" key="4">
    <source>
        <dbReference type="ARBA" id="ARBA00023295"/>
    </source>
</evidence>
<dbReference type="InterPro" id="IPR050314">
    <property type="entry name" value="Glycosyl_Hydrlase_18"/>
</dbReference>
<proteinExistence type="predicted"/>
<dbReference type="Gene3D" id="3.20.20.80">
    <property type="entry name" value="Glycosidases"/>
    <property type="match status" value="1"/>
</dbReference>
<sequence>MVFRHQRRMRFQKESSTPLLLTAAVGVGKSTADTAYDIPGMSQYLDLINLMTYDLHGSWEATTGCNAPLYATAADELKAGYPLSVSWAVNYWLEKGAPASKLTLGLPTYGRGWKLSGADRGFNADASGPCSQGSSTGQAGYLAYYEIRDIQERDSEAFTRFDSERVCAYVVSDGEWIGYDDEATICAKLAFAREKGLAGSMVWALDLDDMDGSFSDRPYPLISLMSTAGMTCPDSSSQRPTTDAPVTTQPATTAEPTTVSTTRPASTTTEPASTTASTTAPAPATTAAATTVAATTTTTPGASSTGACVRNPSCDGNAWCNNMDYVTWCPNNAGSCPEPMCMRRGASTTGGTETTVSATMPATTATTTPSACTATAEAKAGGFGASDAIDCSICLKLALQLASASPAVCGPAAREVYAFAEQISVRFCVRPGAATTSVSDTCSVSCGCHVLVHPDPTAYKCTVHGTYNFA</sequence>
<keyword evidence="3" id="KW-0325">Glycoprotein</keyword>
<feature type="compositionally biased region" description="Low complexity" evidence="5">
    <location>
        <begin position="240"/>
        <end position="306"/>
    </location>
</feature>
<keyword evidence="2" id="KW-0378">Hydrolase</keyword>
<dbReference type="GO" id="GO:0006032">
    <property type="term" value="P:chitin catabolic process"/>
    <property type="evidence" value="ECO:0007669"/>
    <property type="project" value="TreeGrafter"/>
</dbReference>
<dbReference type="AlphaFoldDB" id="A0A1Q9E7K4"/>
<dbReference type="PROSITE" id="PS51910">
    <property type="entry name" value="GH18_2"/>
    <property type="match status" value="1"/>
</dbReference>
<evidence type="ECO:0000256" key="1">
    <source>
        <dbReference type="ARBA" id="ARBA00022729"/>
    </source>
</evidence>
<dbReference type="InterPro" id="IPR029070">
    <property type="entry name" value="Chitinase_insertion_sf"/>
</dbReference>
<reference evidence="7 8" key="1">
    <citation type="submission" date="2016-02" db="EMBL/GenBank/DDBJ databases">
        <title>Genome analysis of coral dinoflagellate symbionts highlights evolutionary adaptations to a symbiotic lifestyle.</title>
        <authorList>
            <person name="Aranda M."/>
            <person name="Li Y."/>
            <person name="Liew Y.J."/>
            <person name="Baumgarten S."/>
            <person name="Simakov O."/>
            <person name="Wilson M."/>
            <person name="Piel J."/>
            <person name="Ashoor H."/>
            <person name="Bougouffa S."/>
            <person name="Bajic V.B."/>
            <person name="Ryu T."/>
            <person name="Ravasi T."/>
            <person name="Bayer T."/>
            <person name="Micklem G."/>
            <person name="Kim H."/>
            <person name="Bhak J."/>
            <person name="Lajeunesse T.C."/>
            <person name="Voolstra C.R."/>
        </authorList>
    </citation>
    <scope>NUCLEOTIDE SEQUENCE [LARGE SCALE GENOMIC DNA]</scope>
    <source>
        <strain evidence="7 8">CCMP2467</strain>
    </source>
</reference>
<protein>
    <submittedName>
        <fullName evidence="7">Chitotriosidase-1</fullName>
    </submittedName>
</protein>
<dbReference type="GO" id="GO:0008061">
    <property type="term" value="F:chitin binding"/>
    <property type="evidence" value="ECO:0007669"/>
    <property type="project" value="InterPro"/>
</dbReference>
<name>A0A1Q9E7K4_SYMMI</name>
<dbReference type="InterPro" id="IPR001223">
    <property type="entry name" value="Glyco_hydro18_cat"/>
</dbReference>
<keyword evidence="8" id="KW-1185">Reference proteome</keyword>
<feature type="compositionally biased region" description="Polar residues" evidence="5">
    <location>
        <begin position="230"/>
        <end position="239"/>
    </location>
</feature>
<dbReference type="GO" id="GO:0005975">
    <property type="term" value="P:carbohydrate metabolic process"/>
    <property type="evidence" value="ECO:0007669"/>
    <property type="project" value="InterPro"/>
</dbReference>
<keyword evidence="4" id="KW-0326">Glycosidase</keyword>
<comment type="caution">
    <text evidence="7">The sequence shown here is derived from an EMBL/GenBank/DDBJ whole genome shotgun (WGS) entry which is preliminary data.</text>
</comment>